<keyword evidence="1" id="KW-0732">Signal</keyword>
<dbReference type="EMBL" id="QFFJ01000001">
    <property type="protein sequence ID" value="RBL91834.1"/>
    <property type="molecule type" value="Genomic_DNA"/>
</dbReference>
<proteinExistence type="predicted"/>
<organism evidence="2 3">
    <name type="scientific">Chitinophaga flava</name>
    <dbReference type="NCBI Taxonomy" id="2259036"/>
    <lineage>
        <taxon>Bacteria</taxon>
        <taxon>Pseudomonadati</taxon>
        <taxon>Bacteroidota</taxon>
        <taxon>Chitinophagia</taxon>
        <taxon>Chitinophagales</taxon>
        <taxon>Chitinophagaceae</taxon>
        <taxon>Chitinophaga</taxon>
    </lineage>
</organism>
<accession>A0A365Y1M4</accession>
<gene>
    <name evidence="2" type="ORF">DF182_04320</name>
</gene>
<keyword evidence="3" id="KW-1185">Reference proteome</keyword>
<feature type="signal peptide" evidence="1">
    <location>
        <begin position="1"/>
        <end position="22"/>
    </location>
</feature>
<dbReference type="Proteomes" id="UP000253410">
    <property type="component" value="Unassembled WGS sequence"/>
</dbReference>
<name>A0A365Y1M4_9BACT</name>
<dbReference type="Gene3D" id="2.60.40.2340">
    <property type="match status" value="1"/>
</dbReference>
<evidence type="ECO:0000256" key="1">
    <source>
        <dbReference type="SAM" id="SignalP"/>
    </source>
</evidence>
<dbReference type="AlphaFoldDB" id="A0A365Y1M4"/>
<dbReference type="OrthoDB" id="676677at2"/>
<protein>
    <submittedName>
        <fullName evidence="2">Uncharacterized protein</fullName>
    </submittedName>
</protein>
<reference evidence="2 3" key="1">
    <citation type="submission" date="2018-05" db="EMBL/GenBank/DDBJ databases">
        <title>Chitinophaga sp. K3CV102501T nov., isolated from isolated from a monsoon evergreen broad-leaved forest soil.</title>
        <authorList>
            <person name="Lv Y."/>
        </authorList>
    </citation>
    <scope>NUCLEOTIDE SEQUENCE [LARGE SCALE GENOMIC DNA]</scope>
    <source>
        <strain evidence="2 3">GDMCC 1.1325</strain>
    </source>
</reference>
<sequence>MKHISYLVILSIFSFISACSKADDQPIGDKSDQAWIQDVIVYDATQTELTVTKVIPKIITDPVTNIERGDTTGGKVTPIPIVITVKAGVDIKQLNIRFTLSSQSKYAKVSPILGRIEDFTAPRNYTVTSQSGKNTNVYNLQIKQ</sequence>
<feature type="chain" id="PRO_5016712379" evidence="1">
    <location>
        <begin position="23"/>
        <end position="144"/>
    </location>
</feature>
<comment type="caution">
    <text evidence="2">The sequence shown here is derived from an EMBL/GenBank/DDBJ whole genome shotgun (WGS) entry which is preliminary data.</text>
</comment>
<evidence type="ECO:0000313" key="3">
    <source>
        <dbReference type="Proteomes" id="UP000253410"/>
    </source>
</evidence>
<dbReference type="PROSITE" id="PS51257">
    <property type="entry name" value="PROKAR_LIPOPROTEIN"/>
    <property type="match status" value="1"/>
</dbReference>
<dbReference type="RefSeq" id="WP_113614436.1">
    <property type="nucleotide sequence ID" value="NZ_QFFJ01000001.1"/>
</dbReference>
<evidence type="ECO:0000313" key="2">
    <source>
        <dbReference type="EMBL" id="RBL91834.1"/>
    </source>
</evidence>